<feature type="region of interest" description="Disordered" evidence="1">
    <location>
        <begin position="548"/>
        <end position="577"/>
    </location>
</feature>
<dbReference type="EMBL" id="JAOPGA020000692">
    <property type="protein sequence ID" value="KAL0480830.1"/>
    <property type="molecule type" value="Genomic_DNA"/>
</dbReference>
<feature type="domain" description="Helicase C-terminal" evidence="3">
    <location>
        <begin position="250"/>
        <end position="407"/>
    </location>
</feature>
<dbReference type="PROSITE" id="PS51192">
    <property type="entry name" value="HELICASE_ATP_BIND_1"/>
    <property type="match status" value="1"/>
</dbReference>
<feature type="domain" description="Helicase ATP-binding" evidence="2">
    <location>
        <begin position="1"/>
        <end position="89"/>
    </location>
</feature>
<evidence type="ECO:0000313" key="4">
    <source>
        <dbReference type="EMBL" id="KAL0480830.1"/>
    </source>
</evidence>
<dbReference type="AlphaFoldDB" id="A0AAW2YUM3"/>
<dbReference type="SUPFAM" id="SSF52540">
    <property type="entry name" value="P-loop containing nucleoside triphosphate hydrolases"/>
    <property type="match status" value="1"/>
</dbReference>
<comment type="caution">
    <text evidence="4">The sequence shown here is derived from an EMBL/GenBank/DDBJ whole genome shotgun (WGS) entry which is preliminary data.</text>
</comment>
<dbReference type="InterPro" id="IPR027417">
    <property type="entry name" value="P-loop_NTPase"/>
</dbReference>
<feature type="compositionally biased region" description="Low complexity" evidence="1">
    <location>
        <begin position="556"/>
        <end position="569"/>
    </location>
</feature>
<evidence type="ECO:0008006" key="6">
    <source>
        <dbReference type="Google" id="ProtNLM"/>
    </source>
</evidence>
<dbReference type="GO" id="GO:0005737">
    <property type="term" value="C:cytoplasm"/>
    <property type="evidence" value="ECO:0007669"/>
    <property type="project" value="TreeGrafter"/>
</dbReference>
<dbReference type="InterPro" id="IPR001650">
    <property type="entry name" value="Helicase_C-like"/>
</dbReference>
<dbReference type="SMART" id="SM00490">
    <property type="entry name" value="HELICc"/>
    <property type="match status" value="1"/>
</dbReference>
<accession>A0AAW2YUM3</accession>
<dbReference type="Pfam" id="PF00271">
    <property type="entry name" value="Helicase_C"/>
    <property type="match status" value="1"/>
</dbReference>
<evidence type="ECO:0000259" key="3">
    <source>
        <dbReference type="PROSITE" id="PS51194"/>
    </source>
</evidence>
<dbReference type="Gene3D" id="3.40.50.300">
    <property type="entry name" value="P-loop containing nucleotide triphosphate hydrolases"/>
    <property type="match status" value="2"/>
</dbReference>
<dbReference type="PANTHER" id="PTHR14074:SF16">
    <property type="entry name" value="ANTIVIRAL INNATE IMMUNE RESPONSE RECEPTOR RIG-I"/>
    <property type="match status" value="1"/>
</dbReference>
<name>A0AAW2YUM3_9EUKA</name>
<sequence>MNVTVMTAELFNNAVSRAPELFQQISMIILDECHNTRKNHPYRTLMVKHFLPLKQKSEIDPPKILGLSASPASKETTGETMINIMQLCHDLGCRVRQVTKQNEELEKHVHKPDIEVIVTDLDEKAKEVKKFVLSVMGPTKETLLSELYNKNDARTVSLKNMEYGSEEFENEVNSYQSSLHITELMCRFNQSLILLDNRSCHACWEHMVAFHNRVLQGDDEILKKVVTSAYDPRRFDLNQLPKNCNKQLALLQQLEKDLRKNALVFVKTKEDAIELKELITDRLRIQCECLLGHAGEFGMTSHEQQTVVDKFKKREITVLIATSVAEEGLDIPDCNLVVRMYGINSALELIQSRGRARSKESRFLALYHKGSHDLVKLERSKIYEYKMKHAIDILSSPEVEKRLDDTIYSQKSIYNDLDINLSVIFDIVWITSLKIKHDLKHHIQLLEDLNEKQTEEEPIQLLTATVFKLMGVNPVFISKAKGASHSPMFTGSWSIELKGNPRVRQFVWPTHDNDFEWFFKKSEARACMAKRFLAELKARDLIVHLKNHSQVPEKQPQPQQQQQDQQQQPNKNESRKKLKDTFVSANKFVTERNSLSILNYASQSLLSKIIDEYESTQFGYFVCTIKLHSIDLSGVSGGCNTKAMAKKEAAMDLVKQLPDNFLVPETCLL</sequence>
<dbReference type="Proteomes" id="UP001431209">
    <property type="component" value="Unassembled WGS sequence"/>
</dbReference>
<evidence type="ECO:0000259" key="2">
    <source>
        <dbReference type="PROSITE" id="PS51192"/>
    </source>
</evidence>
<evidence type="ECO:0000256" key="1">
    <source>
        <dbReference type="SAM" id="MobiDB-lite"/>
    </source>
</evidence>
<dbReference type="PANTHER" id="PTHR14074">
    <property type="entry name" value="HELICASE WITH DEATH DOMAIN-RELATED"/>
    <property type="match status" value="1"/>
</dbReference>
<dbReference type="PROSITE" id="PS51194">
    <property type="entry name" value="HELICASE_CTER"/>
    <property type="match status" value="1"/>
</dbReference>
<evidence type="ECO:0000313" key="5">
    <source>
        <dbReference type="Proteomes" id="UP001431209"/>
    </source>
</evidence>
<dbReference type="InterPro" id="IPR014001">
    <property type="entry name" value="Helicase_ATP-bd"/>
</dbReference>
<proteinExistence type="predicted"/>
<protein>
    <recommendedName>
        <fullName evidence="6">RNA helicase</fullName>
    </recommendedName>
</protein>
<organism evidence="4 5">
    <name type="scientific">Acrasis kona</name>
    <dbReference type="NCBI Taxonomy" id="1008807"/>
    <lineage>
        <taxon>Eukaryota</taxon>
        <taxon>Discoba</taxon>
        <taxon>Heterolobosea</taxon>
        <taxon>Tetramitia</taxon>
        <taxon>Eutetramitia</taxon>
        <taxon>Acrasidae</taxon>
        <taxon>Acrasis</taxon>
    </lineage>
</organism>
<reference evidence="4 5" key="1">
    <citation type="submission" date="2024-03" db="EMBL/GenBank/DDBJ databases">
        <title>The Acrasis kona genome and developmental transcriptomes reveal deep origins of eukaryotic multicellular pathways.</title>
        <authorList>
            <person name="Sheikh S."/>
            <person name="Fu C.-J."/>
            <person name="Brown M.W."/>
            <person name="Baldauf S.L."/>
        </authorList>
    </citation>
    <scope>NUCLEOTIDE SEQUENCE [LARGE SCALE GENOMIC DNA]</scope>
    <source>
        <strain evidence="4 5">ATCC MYA-3509</strain>
    </source>
</reference>
<keyword evidence="5" id="KW-1185">Reference proteome</keyword>
<gene>
    <name evidence="4" type="ORF">AKO1_007044</name>
</gene>
<dbReference type="InterPro" id="IPR051363">
    <property type="entry name" value="RLR_Helicase"/>
</dbReference>